<reference evidence="1" key="2">
    <citation type="journal article" date="2022" name="New Phytol.">
        <title>Evolutionary transition to the ectomycorrhizal habit in the genomes of a hyperdiverse lineage of mushroom-forming fungi.</title>
        <authorList>
            <person name="Looney B."/>
            <person name="Miyauchi S."/>
            <person name="Morin E."/>
            <person name="Drula E."/>
            <person name="Courty P.E."/>
            <person name="Kohler A."/>
            <person name="Kuo A."/>
            <person name="LaButti K."/>
            <person name="Pangilinan J."/>
            <person name="Lipzen A."/>
            <person name="Riley R."/>
            <person name="Andreopoulos W."/>
            <person name="He G."/>
            <person name="Johnson J."/>
            <person name="Nolan M."/>
            <person name="Tritt A."/>
            <person name="Barry K.W."/>
            <person name="Grigoriev I.V."/>
            <person name="Nagy L.G."/>
            <person name="Hibbett D."/>
            <person name="Henrissat B."/>
            <person name="Matheny P.B."/>
            <person name="Labbe J."/>
            <person name="Martin F.M."/>
        </authorList>
    </citation>
    <scope>NUCLEOTIDE SEQUENCE</scope>
    <source>
        <strain evidence="1">FP105234-sp</strain>
    </source>
</reference>
<organism evidence="1 2">
    <name type="scientific">Auriscalpium vulgare</name>
    <dbReference type="NCBI Taxonomy" id="40419"/>
    <lineage>
        <taxon>Eukaryota</taxon>
        <taxon>Fungi</taxon>
        <taxon>Dikarya</taxon>
        <taxon>Basidiomycota</taxon>
        <taxon>Agaricomycotina</taxon>
        <taxon>Agaricomycetes</taxon>
        <taxon>Russulales</taxon>
        <taxon>Auriscalpiaceae</taxon>
        <taxon>Auriscalpium</taxon>
    </lineage>
</organism>
<dbReference type="Proteomes" id="UP000814033">
    <property type="component" value="Unassembled WGS sequence"/>
</dbReference>
<protein>
    <submittedName>
        <fullName evidence="1">GMC oxidoreductase</fullName>
    </submittedName>
</protein>
<evidence type="ECO:0000313" key="1">
    <source>
        <dbReference type="EMBL" id="KAI0049745.1"/>
    </source>
</evidence>
<keyword evidence="2" id="KW-1185">Reference proteome</keyword>
<name>A0ACB8S070_9AGAM</name>
<gene>
    <name evidence="1" type="ORF">FA95DRAFT_1515143</name>
</gene>
<comment type="caution">
    <text evidence="1">The sequence shown here is derived from an EMBL/GenBank/DDBJ whole genome shotgun (WGS) entry which is preliminary data.</text>
</comment>
<dbReference type="EMBL" id="MU275869">
    <property type="protein sequence ID" value="KAI0049745.1"/>
    <property type="molecule type" value="Genomic_DNA"/>
</dbReference>
<proteinExistence type="predicted"/>
<evidence type="ECO:0000313" key="2">
    <source>
        <dbReference type="Proteomes" id="UP000814033"/>
    </source>
</evidence>
<accession>A0ACB8S070</accession>
<sequence>MLRLLIAAVSVPSVLATVYTSPSQLPTTNKYDYVVIGAGPGGSVIANRLSASSSTKVLLIEAGSTPDVNSAIAIPFLCPSLSPGTNVNWNYTTTTQSGLNGRSIQYPRGRVLGGSSSINYMVWTKGAPSDWDRMASVSGDSGWSSSSLASLGKSIEKLVPPADGHDTTGQIIPADHGTSGPIQISVQGYPLQIDSKVVAMTKELPQFPYNVDQNSGYPLGIGYSQFSVGGGVRSSSYTGYIAPILTRSNFDVLINTQVTKLIQTGTTSGVPIFRGVQFAASSSGTRYSVNATKEVILSAGAVNTPQILLLSGIGDSTALTKLGIKSIVNLPDVGTNLQDHVVLPNVFNVNATYTNDDIARNATILNADLTAWATNKNGPFATGATAEVGWFRLPSNATIFSTASDPSSGPYAPHYEVQFAEAFASFVEASPATGHYMMIATNLVSPASRGTVTLASTDPFVAPVINPNYFSSPFDLAVLVQGVKSAKIMGSSNAFKGYVTSQYGAFGAASTDAQIEQYIRNSAATVFHPFSTAPMTPSSSSKGVVNPNLTVKKTLGLRIVDASVFPYIPAAHPQFHVYVLAERAAQIILAGN</sequence>
<reference evidence="1" key="1">
    <citation type="submission" date="2021-02" db="EMBL/GenBank/DDBJ databases">
        <authorList>
            <consortium name="DOE Joint Genome Institute"/>
            <person name="Ahrendt S."/>
            <person name="Looney B.P."/>
            <person name="Miyauchi S."/>
            <person name="Morin E."/>
            <person name="Drula E."/>
            <person name="Courty P.E."/>
            <person name="Chicoki N."/>
            <person name="Fauchery L."/>
            <person name="Kohler A."/>
            <person name="Kuo A."/>
            <person name="Labutti K."/>
            <person name="Pangilinan J."/>
            <person name="Lipzen A."/>
            <person name="Riley R."/>
            <person name="Andreopoulos W."/>
            <person name="He G."/>
            <person name="Johnson J."/>
            <person name="Barry K.W."/>
            <person name="Grigoriev I.V."/>
            <person name="Nagy L."/>
            <person name="Hibbett D."/>
            <person name="Henrissat B."/>
            <person name="Matheny P.B."/>
            <person name="Labbe J."/>
            <person name="Martin F."/>
        </authorList>
    </citation>
    <scope>NUCLEOTIDE SEQUENCE</scope>
    <source>
        <strain evidence="1">FP105234-sp</strain>
    </source>
</reference>